<dbReference type="Proteomes" id="UP000054383">
    <property type="component" value="Unassembled WGS sequence"/>
</dbReference>
<evidence type="ECO:0000256" key="1">
    <source>
        <dbReference type="ARBA" id="ARBA00022603"/>
    </source>
</evidence>
<evidence type="ECO:0000259" key="6">
    <source>
        <dbReference type="PROSITE" id="PS50970"/>
    </source>
</evidence>
<keyword evidence="2 5" id="KW-0808">Transferase</keyword>
<evidence type="ECO:0000313" key="8">
    <source>
        <dbReference type="Proteomes" id="UP000054383"/>
    </source>
</evidence>
<dbReference type="InterPro" id="IPR036589">
    <property type="entry name" value="HCY_dom_sf"/>
</dbReference>
<comment type="cofactor">
    <cofactor evidence="5">
        <name>Zn(2+)</name>
        <dbReference type="ChEBI" id="CHEBI:29105"/>
    </cofactor>
</comment>
<accession>A0A0U1LI42</accession>
<organism evidence="7 8">
    <name type="scientific">Talaromyces islandicus</name>
    <name type="common">Penicillium islandicum</name>
    <dbReference type="NCBI Taxonomy" id="28573"/>
    <lineage>
        <taxon>Eukaryota</taxon>
        <taxon>Fungi</taxon>
        <taxon>Dikarya</taxon>
        <taxon>Ascomycota</taxon>
        <taxon>Pezizomycotina</taxon>
        <taxon>Eurotiomycetes</taxon>
        <taxon>Eurotiomycetidae</taxon>
        <taxon>Eurotiales</taxon>
        <taxon>Trichocomaceae</taxon>
        <taxon>Talaromyces</taxon>
        <taxon>Talaromyces sect. Islandici</taxon>
    </lineage>
</organism>
<protein>
    <recommendedName>
        <fullName evidence="6">Hcy-binding domain-containing protein</fullName>
    </recommendedName>
</protein>
<reference evidence="7 8" key="1">
    <citation type="submission" date="2015-04" db="EMBL/GenBank/DDBJ databases">
        <authorList>
            <person name="Syromyatnikov M.Y."/>
            <person name="Popov V.N."/>
        </authorList>
    </citation>
    <scope>NUCLEOTIDE SEQUENCE [LARGE SCALE GENOMIC DNA]</scope>
    <source>
        <strain evidence="7">WF-38-12</strain>
    </source>
</reference>
<dbReference type="GO" id="GO:0032259">
    <property type="term" value="P:methylation"/>
    <property type="evidence" value="ECO:0007669"/>
    <property type="project" value="UniProtKB-KW"/>
</dbReference>
<feature type="binding site" evidence="5">
    <location>
        <position position="235"/>
    </location>
    <ligand>
        <name>Zn(2+)</name>
        <dbReference type="ChEBI" id="CHEBI:29105"/>
    </ligand>
</feature>
<evidence type="ECO:0000256" key="3">
    <source>
        <dbReference type="ARBA" id="ARBA00022723"/>
    </source>
</evidence>
<proteinExistence type="predicted"/>
<keyword evidence="4 5" id="KW-0862">Zinc</keyword>
<dbReference type="Gene3D" id="3.20.20.330">
    <property type="entry name" value="Homocysteine-binding-like domain"/>
    <property type="match status" value="1"/>
</dbReference>
<dbReference type="InterPro" id="IPR051486">
    <property type="entry name" value="Hcy_S-methyltransferase"/>
</dbReference>
<dbReference type="SUPFAM" id="SSF82282">
    <property type="entry name" value="Homocysteine S-methyltransferase"/>
    <property type="match status" value="1"/>
</dbReference>
<evidence type="ECO:0000256" key="4">
    <source>
        <dbReference type="ARBA" id="ARBA00022833"/>
    </source>
</evidence>
<feature type="domain" description="Hcy-binding" evidence="6">
    <location>
        <begin position="1"/>
        <end position="340"/>
    </location>
</feature>
<gene>
    <name evidence="7" type="ORF">PISL3812_00009</name>
</gene>
<dbReference type="PANTHER" id="PTHR46015:SF1">
    <property type="entry name" value="HOMOCYSTEINE S-METHYLTRANSFERASE-LIKE ISOFORM 1"/>
    <property type="match status" value="1"/>
</dbReference>
<dbReference type="PANTHER" id="PTHR46015">
    <property type="entry name" value="ZGC:172121"/>
    <property type="match status" value="1"/>
</dbReference>
<dbReference type="GO" id="GO:0033528">
    <property type="term" value="P:S-methylmethionine cycle"/>
    <property type="evidence" value="ECO:0007669"/>
    <property type="project" value="TreeGrafter"/>
</dbReference>
<feature type="binding site" evidence="5">
    <location>
        <position position="325"/>
    </location>
    <ligand>
        <name>Zn(2+)</name>
        <dbReference type="ChEBI" id="CHEBI:29105"/>
    </ligand>
</feature>
<dbReference type="STRING" id="28573.A0A0U1LI42"/>
<dbReference type="InterPro" id="IPR003726">
    <property type="entry name" value="HCY_dom"/>
</dbReference>
<keyword evidence="8" id="KW-1185">Reference proteome</keyword>
<dbReference type="EMBL" id="CVMT01000001">
    <property type="protein sequence ID" value="CRG82665.1"/>
    <property type="molecule type" value="Genomic_DNA"/>
</dbReference>
<dbReference type="PROSITE" id="PS50970">
    <property type="entry name" value="HCY"/>
    <property type="match status" value="1"/>
</dbReference>
<dbReference type="GO" id="GO:0046872">
    <property type="term" value="F:metal ion binding"/>
    <property type="evidence" value="ECO:0007669"/>
    <property type="project" value="UniProtKB-KW"/>
</dbReference>
<dbReference type="GO" id="GO:0009086">
    <property type="term" value="P:methionine biosynthetic process"/>
    <property type="evidence" value="ECO:0007669"/>
    <property type="project" value="TreeGrafter"/>
</dbReference>
<keyword evidence="3 5" id="KW-0479">Metal-binding</keyword>
<dbReference type="OrthoDB" id="261426at2759"/>
<dbReference type="GO" id="GO:0008898">
    <property type="term" value="F:S-adenosylmethionine-homocysteine S-methyltransferase activity"/>
    <property type="evidence" value="ECO:0007669"/>
    <property type="project" value="TreeGrafter"/>
</dbReference>
<dbReference type="Pfam" id="PF02574">
    <property type="entry name" value="S-methyl_trans"/>
    <property type="match status" value="1"/>
</dbReference>
<dbReference type="AlphaFoldDB" id="A0A0U1LI42"/>
<evidence type="ECO:0000256" key="2">
    <source>
        <dbReference type="ARBA" id="ARBA00022679"/>
    </source>
</evidence>
<feature type="binding site" evidence="5">
    <location>
        <position position="326"/>
    </location>
    <ligand>
        <name>Zn(2+)</name>
        <dbReference type="ChEBI" id="CHEBI:29105"/>
    </ligand>
</feature>
<name>A0A0U1LI42_TALIS</name>
<evidence type="ECO:0000256" key="5">
    <source>
        <dbReference type="PROSITE-ProRule" id="PRU00333"/>
    </source>
</evidence>
<sequence length="343" mass="38423">MAPGILILDGGLGTTLTKKYNVKFNDDTPLWTTNLVLSDRNLLFQCQHDFGNVPVDIILTATYQVSTDGFTHTKSKVFPNGIPSAHIPEIINDAVKVAEEAKQNDAKVALSIGPYGAIMKPSQEYSGQYDSAHDSVHALQAWHTERLKLFTTITDIRSRLGYLSFETIPRVDEIKAMRKSLDDTPGLIEIPFWMSCVYPDDKETLPSGATVEEAVDAMLNPQFAKATPWGVGINCTNVWKLDRLLRRYEATIADMVLNDLVKVWPSLVLYPDGENGEKFNYDTMRWELPEAERYTVKVPWQQQVAEVVRATQARGSWQQIVVGGCCLSTPDDIRQLCGLLELE</sequence>
<evidence type="ECO:0000313" key="7">
    <source>
        <dbReference type="EMBL" id="CRG82665.1"/>
    </source>
</evidence>
<dbReference type="OMA" id="TECYEAQ"/>
<keyword evidence="1 5" id="KW-0489">Methyltransferase</keyword>